<dbReference type="GO" id="GO:0005634">
    <property type="term" value="C:nucleus"/>
    <property type="evidence" value="ECO:0000318"/>
    <property type="project" value="GO_Central"/>
</dbReference>
<evidence type="ECO:0000313" key="3">
    <source>
        <dbReference type="Proteomes" id="UP000017836"/>
    </source>
</evidence>
<dbReference type="HOGENOM" id="CLU_035766_1_1_1"/>
<dbReference type="InterPro" id="IPR052079">
    <property type="entry name" value="E3_ligase/Copine_domain"/>
</dbReference>
<feature type="domain" description="VWFA" evidence="1">
    <location>
        <begin position="60"/>
        <end position="260"/>
    </location>
</feature>
<proteinExistence type="predicted"/>
<dbReference type="InterPro" id="IPR002035">
    <property type="entry name" value="VWF_A"/>
</dbReference>
<dbReference type="SMART" id="SM00327">
    <property type="entry name" value="VWA"/>
    <property type="match status" value="1"/>
</dbReference>
<sequence length="373" mass="40642">MGNGKSSPNTSAKAHVHQPSFEASAPVGHGGHKQMSSFIADHFSSLEQVTSALRDSGLESSNLIIGIDFTKSNEWSGKFSFNKRSLHAIGATPNPYEQAISILGRTLSHFDEDNLIPCFGFGDASTHDQNVFSFFQDHRYCHGFEEVLARYREIVPHLALSGPTSFAPIIEASIDIVERSGGQYHVLVIIADGQVTRSVNVDPGSLSPQEHATIDAIVAASEYPLSIVLVGVGDGPWDGMRQFDDNIPCRAFDNFQFVNFTKIMSENQALSKKEAAFALAALMEIPFQFKATQQLGYLGRRKGKASRLSPLPPPPQVIAHDDAINVYPHTTNFQSTSLHNSNDDTTTGPVCPICLTNQRDMAFGCGHLVPRNS</sequence>
<dbReference type="InterPro" id="IPR036465">
    <property type="entry name" value="vWFA_dom_sf"/>
</dbReference>
<dbReference type="GO" id="GO:0004842">
    <property type="term" value="F:ubiquitin-protein transferase activity"/>
    <property type="evidence" value="ECO:0000318"/>
    <property type="project" value="GO_Central"/>
</dbReference>
<dbReference type="OMA" id="QDHRYCH"/>
<name>U5D2Z0_AMBTC</name>
<dbReference type="SUPFAM" id="SSF53300">
    <property type="entry name" value="vWA-like"/>
    <property type="match status" value="1"/>
</dbReference>
<dbReference type="CDD" id="cd01459">
    <property type="entry name" value="vWA_copine_like"/>
    <property type="match status" value="1"/>
</dbReference>
<keyword evidence="3" id="KW-1185">Reference proteome</keyword>
<reference evidence="3" key="1">
    <citation type="journal article" date="2013" name="Science">
        <title>The Amborella genome and the evolution of flowering plants.</title>
        <authorList>
            <consortium name="Amborella Genome Project"/>
        </authorList>
    </citation>
    <scope>NUCLEOTIDE SEQUENCE [LARGE SCALE GENOMIC DNA]</scope>
</reference>
<dbReference type="GO" id="GO:0016567">
    <property type="term" value="P:protein ubiquitination"/>
    <property type="evidence" value="ECO:0000318"/>
    <property type="project" value="GO_Central"/>
</dbReference>
<evidence type="ECO:0000313" key="2">
    <source>
        <dbReference type="EMBL" id="ERN16585.1"/>
    </source>
</evidence>
<evidence type="ECO:0000259" key="1">
    <source>
        <dbReference type="SMART" id="SM00327"/>
    </source>
</evidence>
<accession>U5D2Z0</accession>
<dbReference type="EMBL" id="KI392442">
    <property type="protein sequence ID" value="ERN16585.1"/>
    <property type="molecule type" value="Genomic_DNA"/>
</dbReference>
<dbReference type="InterPro" id="IPR010734">
    <property type="entry name" value="Copine_C"/>
</dbReference>
<dbReference type="Pfam" id="PF07002">
    <property type="entry name" value="Copine"/>
    <property type="match status" value="1"/>
</dbReference>
<dbReference type="eggNOG" id="KOG1327">
    <property type="taxonomic scope" value="Eukaryota"/>
</dbReference>
<protein>
    <recommendedName>
        <fullName evidence="1">VWFA domain-containing protein</fullName>
    </recommendedName>
</protein>
<dbReference type="Proteomes" id="UP000017836">
    <property type="component" value="Unassembled WGS sequence"/>
</dbReference>
<dbReference type="Gramene" id="ERN16585">
    <property type="protein sequence ID" value="ERN16585"/>
    <property type="gene ID" value="AMTR_s00031p00212930"/>
</dbReference>
<dbReference type="AlphaFoldDB" id="U5D2Z0"/>
<dbReference type="PANTHER" id="PTHR45751">
    <property type="entry name" value="COPINE FAMILY PROTEIN 1"/>
    <property type="match status" value="1"/>
</dbReference>
<organism evidence="2 3">
    <name type="scientific">Amborella trichopoda</name>
    <dbReference type="NCBI Taxonomy" id="13333"/>
    <lineage>
        <taxon>Eukaryota</taxon>
        <taxon>Viridiplantae</taxon>
        <taxon>Streptophyta</taxon>
        <taxon>Embryophyta</taxon>
        <taxon>Tracheophyta</taxon>
        <taxon>Spermatophyta</taxon>
        <taxon>Magnoliopsida</taxon>
        <taxon>Amborellales</taxon>
        <taxon>Amborellaceae</taxon>
        <taxon>Amborella</taxon>
    </lineage>
</organism>
<dbReference type="PANTHER" id="PTHR45751:SF11">
    <property type="entry name" value="COPINE FAMILY PROTEIN 2"/>
    <property type="match status" value="1"/>
</dbReference>
<gene>
    <name evidence="2" type="ORF">AMTR_s00031p00212930</name>
</gene>